<dbReference type="PANTHER" id="PTHR45632">
    <property type="entry name" value="LD33804P"/>
    <property type="match status" value="1"/>
</dbReference>
<dbReference type="SUPFAM" id="SSF117281">
    <property type="entry name" value="Kelch motif"/>
    <property type="match status" value="1"/>
</dbReference>
<dbReference type="PANTHER" id="PTHR45632:SF18">
    <property type="entry name" value="KELCH-LIKE FAMILY MEMBER 43"/>
    <property type="match status" value="1"/>
</dbReference>
<dbReference type="AlphaFoldDB" id="A0A3P8TEN4"/>
<accession>A0A3P8TEN4</accession>
<name>A0A3P8TEN4_AMPPE</name>
<dbReference type="SMART" id="SM00612">
    <property type="entry name" value="Kelch"/>
    <property type="match status" value="5"/>
</dbReference>
<dbReference type="Gene3D" id="1.25.40.420">
    <property type="match status" value="1"/>
</dbReference>
<dbReference type="Gene3D" id="2.120.10.80">
    <property type="entry name" value="Kelch-type beta propeller"/>
    <property type="match status" value="1"/>
</dbReference>
<dbReference type="PIRSF" id="PIRSF037037">
    <property type="entry name" value="Kelch-like_protein_gigaxonin"/>
    <property type="match status" value="1"/>
</dbReference>
<evidence type="ECO:0000256" key="2">
    <source>
        <dbReference type="ARBA" id="ARBA00022737"/>
    </source>
</evidence>
<proteinExistence type="predicted"/>
<dbReference type="SUPFAM" id="SSF54695">
    <property type="entry name" value="POZ domain"/>
    <property type="match status" value="1"/>
</dbReference>
<evidence type="ECO:0000259" key="4">
    <source>
        <dbReference type="PROSITE" id="PS50097"/>
    </source>
</evidence>
<dbReference type="SMART" id="SM00875">
    <property type="entry name" value="BACK"/>
    <property type="match status" value="1"/>
</dbReference>
<dbReference type="Proteomes" id="UP000265080">
    <property type="component" value="Chromosome 17"/>
</dbReference>
<reference evidence="5" key="2">
    <citation type="submission" date="2025-08" db="UniProtKB">
        <authorList>
            <consortium name="Ensembl"/>
        </authorList>
    </citation>
    <scope>IDENTIFICATION</scope>
</reference>
<sequence length="694" mass="76402">MMAPKKKASRPKKAAVEAIPQVAMETVATPLKVESRGDGVVVMESGVKKIEQMAALDIAQLNSLNLPLPPPVIKPGERGLGLGSELTRPLHGNSLLEELSKMRQEKFLTDLELACKTKAFDVHKLVISSVSQYFREILAKDPGMKRLELPSLSPLGLANVITFAYLGRVHMSLYTIGCTVSAAATLQIPQLLKMCMDFLLAELNVQTCVYIWNIAAAYGLLPVCDAARRFVLENFIQFAETPLFTQLTLEQISAFLQDDSLVLPSEVTAFQLAMKWLDFDATRQVHAAELLAHVRFETIPASELVSQIQPVPRMMLDPQCHRLLVDAMNYHLLPYQQNTLQSRRTQVRAAQQTLLTIGGRPSLTERALSREVLWRDPRDGGASWRHLTQLPAKSFNQCVAVMDGFLYVAGGEDQNDARNQAKHAVSNLSRYDPRFNTWLHLASMRQRRTHFSLAASGGRLFAIGGRNVEGLLATTESYLPSSNTWQMRTPMEAPRCCHSSATLPSGDILVTGGYINCAYSRSVSCYNVNTDTWTEKAPMETPRGWHCSATLGGKVYVVGGSQLGPGGERVDVLSVEIFSPESGSWSRAAPLPLGVSTAGLSPLAEKLYLLGGWNEAEKRYKAAVQKYDPATDSWSMAEDLPEPTVGVSCCALNLPPRHAPRRQHRNTPGHEEQQQAGKNRSRENSVAPSQTTTA</sequence>
<keyword evidence="2" id="KW-0677">Repeat</keyword>
<feature type="compositionally biased region" description="Basic residues" evidence="3">
    <location>
        <begin position="658"/>
        <end position="667"/>
    </location>
</feature>
<feature type="domain" description="BTB" evidence="4">
    <location>
        <begin position="109"/>
        <end position="173"/>
    </location>
</feature>
<reference evidence="5 6" key="1">
    <citation type="submission" date="2018-03" db="EMBL/GenBank/DDBJ databases">
        <title>Finding Nemo's genes: A chromosome-scale reference assembly of the genome of the orange clownfish Amphiprion percula.</title>
        <authorList>
            <person name="Lehmann R."/>
        </authorList>
    </citation>
    <scope>NUCLEOTIDE SEQUENCE</scope>
</reference>
<dbReference type="InterPro" id="IPR011705">
    <property type="entry name" value="BACK"/>
</dbReference>
<evidence type="ECO:0000256" key="3">
    <source>
        <dbReference type="SAM" id="MobiDB-lite"/>
    </source>
</evidence>
<dbReference type="InterPro" id="IPR017096">
    <property type="entry name" value="BTB-kelch_protein"/>
</dbReference>
<dbReference type="Gene3D" id="3.30.710.10">
    <property type="entry name" value="Potassium Channel Kv1.1, Chain A"/>
    <property type="match status" value="1"/>
</dbReference>
<keyword evidence="6" id="KW-1185">Reference proteome</keyword>
<dbReference type="STRING" id="161767.ENSAPEP00000023094"/>
<dbReference type="SMART" id="SM00225">
    <property type="entry name" value="BTB"/>
    <property type="match status" value="1"/>
</dbReference>
<dbReference type="InterPro" id="IPR015915">
    <property type="entry name" value="Kelch-typ_b-propeller"/>
</dbReference>
<feature type="compositionally biased region" description="Polar residues" evidence="3">
    <location>
        <begin position="674"/>
        <end position="694"/>
    </location>
</feature>
<dbReference type="Pfam" id="PF07707">
    <property type="entry name" value="BACK"/>
    <property type="match status" value="1"/>
</dbReference>
<organism evidence="5 6">
    <name type="scientific">Amphiprion percula</name>
    <name type="common">Orange clownfish</name>
    <name type="synonym">Lutjanus percula</name>
    <dbReference type="NCBI Taxonomy" id="161767"/>
    <lineage>
        <taxon>Eukaryota</taxon>
        <taxon>Metazoa</taxon>
        <taxon>Chordata</taxon>
        <taxon>Craniata</taxon>
        <taxon>Vertebrata</taxon>
        <taxon>Euteleostomi</taxon>
        <taxon>Actinopterygii</taxon>
        <taxon>Neopterygii</taxon>
        <taxon>Teleostei</taxon>
        <taxon>Neoteleostei</taxon>
        <taxon>Acanthomorphata</taxon>
        <taxon>Ovalentaria</taxon>
        <taxon>Pomacentridae</taxon>
        <taxon>Amphiprion</taxon>
    </lineage>
</organism>
<evidence type="ECO:0000313" key="5">
    <source>
        <dbReference type="Ensembl" id="ENSAPEP00000023094.1"/>
    </source>
</evidence>
<dbReference type="InterPro" id="IPR006652">
    <property type="entry name" value="Kelch_1"/>
</dbReference>
<dbReference type="Pfam" id="PF24681">
    <property type="entry name" value="Kelch_KLHDC2_KLHL20_DRC7"/>
    <property type="match status" value="1"/>
</dbReference>
<protein>
    <submittedName>
        <fullName evidence="5">Kelch-like family member 43</fullName>
    </submittedName>
</protein>
<evidence type="ECO:0000256" key="1">
    <source>
        <dbReference type="ARBA" id="ARBA00022441"/>
    </source>
</evidence>
<dbReference type="Pfam" id="PF01344">
    <property type="entry name" value="Kelch_1"/>
    <property type="match status" value="1"/>
</dbReference>
<dbReference type="PROSITE" id="PS50097">
    <property type="entry name" value="BTB"/>
    <property type="match status" value="1"/>
</dbReference>
<reference evidence="5" key="3">
    <citation type="submission" date="2025-09" db="UniProtKB">
        <authorList>
            <consortium name="Ensembl"/>
        </authorList>
    </citation>
    <scope>IDENTIFICATION</scope>
</reference>
<evidence type="ECO:0000313" key="6">
    <source>
        <dbReference type="Proteomes" id="UP000265080"/>
    </source>
</evidence>
<keyword evidence="1" id="KW-0880">Kelch repeat</keyword>
<dbReference type="InterPro" id="IPR000210">
    <property type="entry name" value="BTB/POZ_dom"/>
</dbReference>
<feature type="region of interest" description="Disordered" evidence="3">
    <location>
        <begin position="651"/>
        <end position="694"/>
    </location>
</feature>
<dbReference type="GeneTree" id="ENSGT00940000166197"/>
<dbReference type="InterPro" id="IPR011333">
    <property type="entry name" value="SKP1/BTB/POZ_sf"/>
</dbReference>
<dbReference type="Pfam" id="PF00651">
    <property type="entry name" value="BTB"/>
    <property type="match status" value="1"/>
</dbReference>
<dbReference type="GO" id="GO:0005634">
    <property type="term" value="C:nucleus"/>
    <property type="evidence" value="ECO:0007669"/>
    <property type="project" value="TreeGrafter"/>
</dbReference>
<dbReference type="Ensembl" id="ENSAPET00000023705.1">
    <property type="protein sequence ID" value="ENSAPEP00000023094.1"/>
    <property type="gene ID" value="ENSAPEG00000016421.1"/>
</dbReference>